<sequence length="117" mass="12304">MSTHRGGCAYSVQCALVLKLWSDPGESFERGECLGRQHLTPGQGARSELVGSVLIGTAGLTGLPVSTTHIITSGIASTMAASGQGVHRTMLFRIAMTWLITLPVTITLAGMLFYVLA</sequence>
<dbReference type="InterPro" id="IPR001204">
    <property type="entry name" value="Phos_transporter"/>
</dbReference>
<evidence type="ECO:0000313" key="8">
    <source>
        <dbReference type="Proteomes" id="UP000325273"/>
    </source>
</evidence>
<keyword evidence="5 6" id="KW-0472">Membrane</keyword>
<reference evidence="7 8" key="1">
    <citation type="submission" date="2019-08" db="EMBL/GenBank/DDBJ databases">
        <title>Paraburkholderia sp. DCY113.</title>
        <authorList>
            <person name="Kang J."/>
        </authorList>
    </citation>
    <scope>NUCLEOTIDE SEQUENCE [LARGE SCALE GENOMIC DNA]</scope>
    <source>
        <strain evidence="7 8">DCY113</strain>
    </source>
</reference>
<dbReference type="PANTHER" id="PTHR11101:SF61">
    <property type="entry name" value="PHOSPHATE TRANSPORTER"/>
    <property type="match status" value="1"/>
</dbReference>
<protein>
    <submittedName>
        <fullName evidence="7">Inorganic phosphate transporter</fullName>
    </submittedName>
</protein>
<comment type="subcellular location">
    <subcellularLocation>
        <location evidence="1">Membrane</location>
        <topology evidence="1">Multi-pass membrane protein</topology>
    </subcellularLocation>
</comment>
<organism evidence="7 8">
    <name type="scientific">Paraburkholderia panacisoli</name>
    <dbReference type="NCBI Taxonomy" id="2603818"/>
    <lineage>
        <taxon>Bacteria</taxon>
        <taxon>Pseudomonadati</taxon>
        <taxon>Pseudomonadota</taxon>
        <taxon>Betaproteobacteria</taxon>
        <taxon>Burkholderiales</taxon>
        <taxon>Burkholderiaceae</taxon>
        <taxon>Paraburkholderia</taxon>
    </lineage>
</organism>
<dbReference type="EMBL" id="VTUZ01000038">
    <property type="protein sequence ID" value="KAA1002493.1"/>
    <property type="molecule type" value="Genomic_DNA"/>
</dbReference>
<dbReference type="GO" id="GO:0035435">
    <property type="term" value="P:phosphate ion transmembrane transport"/>
    <property type="evidence" value="ECO:0007669"/>
    <property type="project" value="TreeGrafter"/>
</dbReference>
<evidence type="ECO:0000313" key="7">
    <source>
        <dbReference type="EMBL" id="KAA1002493.1"/>
    </source>
</evidence>
<evidence type="ECO:0000256" key="1">
    <source>
        <dbReference type="ARBA" id="ARBA00004141"/>
    </source>
</evidence>
<evidence type="ECO:0000256" key="5">
    <source>
        <dbReference type="ARBA" id="ARBA00023136"/>
    </source>
</evidence>
<gene>
    <name evidence="7" type="ORF">FVF58_37735</name>
</gene>
<dbReference type="GO" id="GO:0016020">
    <property type="term" value="C:membrane"/>
    <property type="evidence" value="ECO:0007669"/>
    <property type="project" value="UniProtKB-SubCell"/>
</dbReference>
<accession>A0A5B0GGK0</accession>
<keyword evidence="8" id="KW-1185">Reference proteome</keyword>
<dbReference type="AlphaFoldDB" id="A0A5B0GGK0"/>
<name>A0A5B0GGK0_9BURK</name>
<feature type="transmembrane region" description="Helical" evidence="6">
    <location>
        <begin position="94"/>
        <end position="116"/>
    </location>
</feature>
<proteinExistence type="predicted"/>
<evidence type="ECO:0000256" key="3">
    <source>
        <dbReference type="ARBA" id="ARBA00022692"/>
    </source>
</evidence>
<keyword evidence="3 6" id="KW-0812">Transmembrane</keyword>
<keyword evidence="2" id="KW-0813">Transport</keyword>
<comment type="caution">
    <text evidence="7">The sequence shown here is derived from an EMBL/GenBank/DDBJ whole genome shotgun (WGS) entry which is preliminary data.</text>
</comment>
<evidence type="ECO:0000256" key="4">
    <source>
        <dbReference type="ARBA" id="ARBA00022989"/>
    </source>
</evidence>
<dbReference type="GO" id="GO:0005315">
    <property type="term" value="F:phosphate transmembrane transporter activity"/>
    <property type="evidence" value="ECO:0007669"/>
    <property type="project" value="InterPro"/>
</dbReference>
<evidence type="ECO:0000256" key="6">
    <source>
        <dbReference type="SAM" id="Phobius"/>
    </source>
</evidence>
<dbReference type="Proteomes" id="UP000325273">
    <property type="component" value="Unassembled WGS sequence"/>
</dbReference>
<dbReference type="PANTHER" id="PTHR11101">
    <property type="entry name" value="PHOSPHATE TRANSPORTER"/>
    <property type="match status" value="1"/>
</dbReference>
<dbReference type="Pfam" id="PF01384">
    <property type="entry name" value="PHO4"/>
    <property type="match status" value="1"/>
</dbReference>
<evidence type="ECO:0000256" key="2">
    <source>
        <dbReference type="ARBA" id="ARBA00022448"/>
    </source>
</evidence>
<keyword evidence="4 6" id="KW-1133">Transmembrane helix</keyword>